<feature type="region of interest" description="Disordered" evidence="1">
    <location>
        <begin position="201"/>
        <end position="223"/>
    </location>
</feature>
<reference evidence="2 3" key="1">
    <citation type="journal article" date="2014" name="Nat. Genet.">
        <title>Whole-genome sequence of a flatfish provides insights into ZW sex chromosome evolution and adaptation to a benthic lifestyle.</title>
        <authorList>
            <person name="Chen S."/>
            <person name="Zhang G."/>
            <person name="Shao C."/>
            <person name="Huang Q."/>
            <person name="Liu G."/>
            <person name="Zhang P."/>
            <person name="Song W."/>
            <person name="An N."/>
            <person name="Chalopin D."/>
            <person name="Volff J.N."/>
            <person name="Hong Y."/>
            <person name="Li Q."/>
            <person name="Sha Z."/>
            <person name="Zhou H."/>
            <person name="Xie M."/>
            <person name="Yu Q."/>
            <person name="Liu Y."/>
            <person name="Xiang H."/>
            <person name="Wang N."/>
            <person name="Wu K."/>
            <person name="Yang C."/>
            <person name="Zhou Q."/>
            <person name="Liao X."/>
            <person name="Yang L."/>
            <person name="Hu Q."/>
            <person name="Zhang J."/>
            <person name="Meng L."/>
            <person name="Jin L."/>
            <person name="Tian Y."/>
            <person name="Lian J."/>
            <person name="Yang J."/>
            <person name="Miao G."/>
            <person name="Liu S."/>
            <person name="Liang Z."/>
            <person name="Yan F."/>
            <person name="Li Y."/>
            <person name="Sun B."/>
            <person name="Zhang H."/>
            <person name="Zhang J."/>
            <person name="Zhu Y."/>
            <person name="Du M."/>
            <person name="Zhao Y."/>
            <person name="Schartl M."/>
            <person name="Tang Q."/>
            <person name="Wang J."/>
        </authorList>
    </citation>
    <scope>NUCLEOTIDE SEQUENCE</scope>
</reference>
<dbReference type="RefSeq" id="XP_024910596.1">
    <property type="nucleotide sequence ID" value="XM_025054828.1"/>
</dbReference>
<accession>A0A3P8V5B3</accession>
<dbReference type="GO" id="GO:0097546">
    <property type="term" value="C:ciliary base"/>
    <property type="evidence" value="ECO:0007669"/>
    <property type="project" value="InterPro"/>
</dbReference>
<feature type="compositionally biased region" description="Polar residues" evidence="1">
    <location>
        <begin position="201"/>
        <end position="219"/>
    </location>
</feature>
<dbReference type="GO" id="GO:0005813">
    <property type="term" value="C:centrosome"/>
    <property type="evidence" value="ECO:0007669"/>
    <property type="project" value="InterPro"/>
</dbReference>
<dbReference type="Ensembl" id="ENSCSET00000010705.1">
    <property type="protein sequence ID" value="ENSCSEP00000010578.1"/>
    <property type="gene ID" value="ENSCSEG00000006789.1"/>
</dbReference>
<dbReference type="Ensembl" id="ENSCSET00000010710.1">
    <property type="protein sequence ID" value="ENSCSEP00000010583.1"/>
    <property type="gene ID" value="ENSCSEG00000006789.1"/>
</dbReference>
<reference evidence="2" key="2">
    <citation type="submission" date="2025-05" db="UniProtKB">
        <authorList>
            <consortium name="Ensembl"/>
        </authorList>
    </citation>
    <scope>IDENTIFICATION</scope>
</reference>
<dbReference type="PANTHER" id="PTHR31191">
    <property type="entry name" value="CENTROSOMAL PROTEIN CEP126"/>
    <property type="match status" value="1"/>
</dbReference>
<organism evidence="2 3">
    <name type="scientific">Cynoglossus semilaevis</name>
    <name type="common">Tongue sole</name>
    <dbReference type="NCBI Taxonomy" id="244447"/>
    <lineage>
        <taxon>Eukaryota</taxon>
        <taxon>Metazoa</taxon>
        <taxon>Chordata</taxon>
        <taxon>Craniata</taxon>
        <taxon>Vertebrata</taxon>
        <taxon>Euteleostomi</taxon>
        <taxon>Actinopterygii</taxon>
        <taxon>Neopterygii</taxon>
        <taxon>Teleostei</taxon>
        <taxon>Neoteleostei</taxon>
        <taxon>Acanthomorphata</taxon>
        <taxon>Carangaria</taxon>
        <taxon>Pleuronectiformes</taxon>
        <taxon>Pleuronectoidei</taxon>
        <taxon>Cynoglossidae</taxon>
        <taxon>Cynoglossinae</taxon>
        <taxon>Cynoglossus</taxon>
    </lineage>
</organism>
<feature type="region of interest" description="Disordered" evidence="1">
    <location>
        <begin position="367"/>
        <end position="390"/>
    </location>
</feature>
<dbReference type="InterPro" id="IPR028257">
    <property type="entry name" value="CEP126"/>
</dbReference>
<dbReference type="Proteomes" id="UP000265120">
    <property type="component" value="Chromosome 4"/>
</dbReference>
<dbReference type="RefSeq" id="XP_008307197.2">
    <property type="nucleotide sequence ID" value="XM_008308975.3"/>
</dbReference>
<proteinExistence type="predicted"/>
<dbReference type="GeneTree" id="ENSGT00390000013786"/>
<dbReference type="GO" id="GO:0031122">
    <property type="term" value="P:cytoplasmic microtubule organization"/>
    <property type="evidence" value="ECO:0007669"/>
    <property type="project" value="InterPro"/>
</dbReference>
<dbReference type="GeneID" id="103377967"/>
<name>A0A3P8V5B3_CYNSE</name>
<dbReference type="PANTHER" id="PTHR31191:SF4">
    <property type="entry name" value="CENTROSOMAL PROTEIN OF 126 KDA"/>
    <property type="match status" value="1"/>
</dbReference>
<dbReference type="KEGG" id="csem:103377967"/>
<dbReference type="OMA" id="HISKPNV"/>
<dbReference type="GO" id="GO:1905515">
    <property type="term" value="P:non-motile cilium assembly"/>
    <property type="evidence" value="ECO:0007669"/>
    <property type="project" value="InterPro"/>
</dbReference>
<keyword evidence="3" id="KW-1185">Reference proteome</keyword>
<evidence type="ECO:0000313" key="3">
    <source>
        <dbReference type="Proteomes" id="UP000265120"/>
    </source>
</evidence>
<dbReference type="GO" id="GO:0030496">
    <property type="term" value="C:midbody"/>
    <property type="evidence" value="ECO:0007669"/>
    <property type="project" value="TreeGrafter"/>
</dbReference>
<feature type="compositionally biased region" description="Polar residues" evidence="1">
    <location>
        <begin position="371"/>
        <end position="384"/>
    </location>
</feature>
<dbReference type="STRING" id="244447.ENSCSEP00000010578"/>
<dbReference type="AlphaFoldDB" id="A0A3P8V5B3"/>
<protein>
    <submittedName>
        <fullName evidence="2">Centrosomal protein 126</fullName>
    </submittedName>
</protein>
<sequence>MTYLSNIKNGRTHVLQENFCHSNHRFGAAGGLQHERQLLVEEQRLCKARARKLFLETNRRRKALEEKRRQMDIQDQLLQESVLQQRRQRIQDATERFQKGHLPPSQRQTFRKNVPTIEDALSKIQGTLTSHTQQLSFLSSNPHIVKSSTPFSRPSTVYKPPTYPAVSAVEAFTKLLQEQSLARFKNRQESDEMQFILQEKQLSASQNNSESCTSESPLSKDSLEMEDLRPRINNQPGSYLSFMSDTEKSHKNLESHGDLHKTSDLTESLALLLDDGVAQSENPEQKKFDKSGGIWNSKMHILTPSSPGCESKAHSGPNNCNLLMLCEIIDAEHFENSPKGPPFFTNNGNCKELLYKNPLKASVFSEDSKMENNSQKGNAQQTGQAGHRLSSRSEPCSFINNLNNCLNSELKFVKANNTAQLQRSCSSNLPLDVPKCFDCTENKEMFPLSAKKSHSAHGVRLIKGILKKTKCMPEESACASEQAHLIFAKQVALAIRDSVELTKVKAKVVDNSIIRKKLRWFDGVQVEEENKKPVRVASTFDFPQSKKNSEDLQLCLTAVSGAYKAGPSMTSPVSSGYHLTKKAWTDVGVQVSLAQPSTDEVKVQHCTTVLRARTVGPQELERECSTRAVVGSVSAKTRKGTIIRPQSAIEVNQIAKTQRKLMVPHPPPRTEAVKEKKADVNRTACCVNHDSVNGKQALAEEQIQQRDTSLCTHHLTGTHSTVMYTPLPPSLTHPSIEATTKGKISSGHLNTRGCRRSGAGFNEKGLCLDSTPTDEEISQLWHSIRSVFATKEGKECLGKYSFCST</sequence>
<dbReference type="RefSeq" id="XP_024910595.1">
    <property type="nucleotide sequence ID" value="XM_025054827.1"/>
</dbReference>
<dbReference type="GO" id="GO:0007052">
    <property type="term" value="P:mitotic spindle organization"/>
    <property type="evidence" value="ECO:0007669"/>
    <property type="project" value="InterPro"/>
</dbReference>
<evidence type="ECO:0000313" key="2">
    <source>
        <dbReference type="Ensembl" id="ENSCSEP00000010583.1"/>
    </source>
</evidence>
<dbReference type="Pfam" id="PF15352">
    <property type="entry name" value="K1377"/>
    <property type="match status" value="3"/>
</dbReference>
<evidence type="ECO:0000256" key="1">
    <source>
        <dbReference type="SAM" id="MobiDB-lite"/>
    </source>
</evidence>
<dbReference type="CTD" id="57562"/>